<gene>
    <name evidence="3" type="ORF">HNP48_002580</name>
</gene>
<feature type="chain" id="PRO_5031441513" description="Peptidase C13 family protein" evidence="2">
    <location>
        <begin position="31"/>
        <end position="283"/>
    </location>
</feature>
<sequence>MHSSLAPSAARRRFFHASALALALVAAGCAAPPAPVAEAPAPEPQAAPAPPPPAEPPGRIIFAGFAMHSQAKAFRNDVVLAEKLVSEIDPNALMLKLANPAKDQSADWPQATAENFALVMAKTAEVARPRDRVLLFISTHANPGLLSVNAGGKNLQPITPKILSDALAPLGKVPTLVVLSACYSGAFIEPLKAPNRVVLTATDVRGTSFKCQYTGNHTPFAEALFGQADAEKLSITDWMGEAQKSIAAQEKRRKLPASKPLAFVGDEAKAWAGQPLKDWLQAP</sequence>
<name>A0A7X0PDH3_9BURK</name>
<feature type="compositionally biased region" description="Pro residues" evidence="1">
    <location>
        <begin position="41"/>
        <end position="54"/>
    </location>
</feature>
<keyword evidence="2" id="KW-0732">Signal</keyword>
<dbReference type="GO" id="GO:0006508">
    <property type="term" value="P:proteolysis"/>
    <property type="evidence" value="ECO:0007669"/>
    <property type="project" value="InterPro"/>
</dbReference>
<protein>
    <recommendedName>
        <fullName evidence="5">Peptidase C13 family protein</fullName>
    </recommendedName>
</protein>
<proteinExistence type="predicted"/>
<dbReference type="RefSeq" id="WP_184857373.1">
    <property type="nucleotide sequence ID" value="NZ_JACHLK010000004.1"/>
</dbReference>
<dbReference type="Gene3D" id="3.40.50.1460">
    <property type="match status" value="1"/>
</dbReference>
<dbReference type="Proteomes" id="UP000575083">
    <property type="component" value="Unassembled WGS sequence"/>
</dbReference>
<evidence type="ECO:0000313" key="3">
    <source>
        <dbReference type="EMBL" id="MBB6559908.1"/>
    </source>
</evidence>
<evidence type="ECO:0008006" key="5">
    <source>
        <dbReference type="Google" id="ProtNLM"/>
    </source>
</evidence>
<feature type="region of interest" description="Disordered" evidence="1">
    <location>
        <begin position="34"/>
        <end position="54"/>
    </location>
</feature>
<organism evidence="3 4">
    <name type="scientific">Acidovorax soli</name>
    <dbReference type="NCBI Taxonomy" id="592050"/>
    <lineage>
        <taxon>Bacteria</taxon>
        <taxon>Pseudomonadati</taxon>
        <taxon>Pseudomonadota</taxon>
        <taxon>Betaproteobacteria</taxon>
        <taxon>Burkholderiales</taxon>
        <taxon>Comamonadaceae</taxon>
        <taxon>Acidovorax</taxon>
    </lineage>
</organism>
<dbReference type="AlphaFoldDB" id="A0A7X0PDH3"/>
<keyword evidence="4" id="KW-1185">Reference proteome</keyword>
<evidence type="ECO:0000313" key="4">
    <source>
        <dbReference type="Proteomes" id="UP000575083"/>
    </source>
</evidence>
<dbReference type="InterPro" id="IPR001096">
    <property type="entry name" value="Peptidase_C13"/>
</dbReference>
<comment type="caution">
    <text evidence="3">The sequence shown here is derived from an EMBL/GenBank/DDBJ whole genome shotgun (WGS) entry which is preliminary data.</text>
</comment>
<dbReference type="PROSITE" id="PS51318">
    <property type="entry name" value="TAT"/>
    <property type="match status" value="1"/>
</dbReference>
<dbReference type="InterPro" id="IPR006311">
    <property type="entry name" value="TAT_signal"/>
</dbReference>
<dbReference type="GO" id="GO:0008233">
    <property type="term" value="F:peptidase activity"/>
    <property type="evidence" value="ECO:0007669"/>
    <property type="project" value="InterPro"/>
</dbReference>
<evidence type="ECO:0000256" key="2">
    <source>
        <dbReference type="SAM" id="SignalP"/>
    </source>
</evidence>
<reference evidence="3 4" key="1">
    <citation type="submission" date="2020-08" db="EMBL/GenBank/DDBJ databases">
        <title>Functional genomics of gut bacteria from endangered species of beetles.</title>
        <authorList>
            <person name="Carlos-Shanley C."/>
        </authorList>
    </citation>
    <scope>NUCLEOTIDE SEQUENCE [LARGE SCALE GENOMIC DNA]</scope>
    <source>
        <strain evidence="3 4">S00198</strain>
    </source>
</reference>
<accession>A0A7X0PDH3</accession>
<evidence type="ECO:0000256" key="1">
    <source>
        <dbReference type="SAM" id="MobiDB-lite"/>
    </source>
</evidence>
<dbReference type="Pfam" id="PF01650">
    <property type="entry name" value="Peptidase_C13"/>
    <property type="match status" value="1"/>
</dbReference>
<dbReference type="EMBL" id="JACHLK010000004">
    <property type="protein sequence ID" value="MBB6559908.1"/>
    <property type="molecule type" value="Genomic_DNA"/>
</dbReference>
<feature type="signal peptide" evidence="2">
    <location>
        <begin position="1"/>
        <end position="30"/>
    </location>
</feature>